<dbReference type="Pfam" id="PF01722">
    <property type="entry name" value="BolA"/>
    <property type="match status" value="1"/>
</dbReference>
<dbReference type="Gene3D" id="1.50.10.10">
    <property type="match status" value="1"/>
</dbReference>
<dbReference type="InterPro" id="IPR006775">
    <property type="entry name" value="GH116_catalytic"/>
</dbReference>
<protein>
    <recommendedName>
        <fullName evidence="6">NLGase</fullName>
    </recommendedName>
</protein>
<sequence>MTGIKGIIETKNLPRKIFVPHFIALIFRGLYPRSWTLYDIRELGLTVVIRQISPVLPNNYEDSSLPVSCFVVTVQNDSDTDLEISIAFTFRNGTGNRRWENESECTFARFTDGNVTGVTLAHTISQLPCTYGIATTSNAESTSHISICQGFDPSKSGAAVWTSLRDTGDLPVEDDECTPGSTELAVGVCQRFSVPANNSRTAEFALSWDMPNVMFGASGRWYRRYVFYPNAFLSTEGFLCRRYARFVKGASCLCTRALLRRSQWEKALEEWQKPILDHPQLPDWYKSAIFNELYFITDGGSIWFEYDDDWSRNETQLSEYTKDLMRQYGRFGYLESWEYRMVNTYDVHFYASFALAQLWPNIELTVQAEFTDQIEHSVDTHITFHMEGDVARQKTSSRVPHDLGNPADEPWLCTNAYVMHDTGKWKDLNLKFVLTSWRDHVALPRHPDDLSFLEHTWPAVQILMSEAMLEWDQDGDGMIENFGKADQTYDAWRMEGVSAYCGSLWLASLRVAAEMARILGYEECEKQYLQMLSKARKVFIDRLWTGSYFRFCERSRSRESIMADQLCGVWFLQSVSPHLAAEVLPVQMVRSSLKMIYDYNVCSFADGRMGAVNGMRPDGRVDREYIQADEVWTGVTYAVAAFLLQQGEMDKAFHTASGCYEACFERAGLQYQTPEAMYETRFYRAIGYMRPLSIWAMQWALQRHCGLNSPRHGLPATILPLKELHSSPRQLLTIKACDDSASEGYASDERDPEAASSSSSGLGSSTSSGGGAVYVRVMLSARNRLFYFGARYCATKTPAEQRMAQLLKEKISGVKEVEVNDVSSGCGSMFTVFVESSAFKGLTKVAQHKIITGILKDEIKDMHGLSITTKVPK</sequence>
<evidence type="ECO:0000313" key="5">
    <source>
        <dbReference type="Proteomes" id="UP000053676"/>
    </source>
</evidence>
<dbReference type="OMA" id="VMGEWAL"/>
<dbReference type="STRING" id="51031.W2SLH8"/>
<gene>
    <name evidence="4" type="ORF">NECAME_05171</name>
</gene>
<name>W2SLH8_NECAM</name>
<evidence type="ECO:0000256" key="1">
    <source>
        <dbReference type="SAM" id="MobiDB-lite"/>
    </source>
</evidence>
<dbReference type="Gene3D" id="3.30.300.90">
    <property type="entry name" value="BolA-like"/>
    <property type="match status" value="1"/>
</dbReference>
<proteinExistence type="predicted"/>
<dbReference type="KEGG" id="nai:NECAME_05171"/>
<dbReference type="InterPro" id="IPR024462">
    <property type="entry name" value="GH116_N"/>
</dbReference>
<dbReference type="Pfam" id="PF04685">
    <property type="entry name" value="DUF608"/>
    <property type="match status" value="1"/>
</dbReference>
<accession>W2SLH8</accession>
<evidence type="ECO:0008006" key="6">
    <source>
        <dbReference type="Google" id="ProtNLM"/>
    </source>
</evidence>
<dbReference type="GO" id="GO:0008422">
    <property type="term" value="F:beta-glucosidase activity"/>
    <property type="evidence" value="ECO:0007669"/>
    <property type="project" value="TreeGrafter"/>
</dbReference>
<dbReference type="AlphaFoldDB" id="W2SLH8"/>
<organism evidence="4 5">
    <name type="scientific">Necator americanus</name>
    <name type="common">Human hookworm</name>
    <dbReference type="NCBI Taxonomy" id="51031"/>
    <lineage>
        <taxon>Eukaryota</taxon>
        <taxon>Metazoa</taxon>
        <taxon>Ecdysozoa</taxon>
        <taxon>Nematoda</taxon>
        <taxon>Chromadorea</taxon>
        <taxon>Rhabditida</taxon>
        <taxon>Rhabditina</taxon>
        <taxon>Rhabditomorpha</taxon>
        <taxon>Strongyloidea</taxon>
        <taxon>Ancylostomatidae</taxon>
        <taxon>Bunostominae</taxon>
        <taxon>Necator</taxon>
    </lineage>
</organism>
<dbReference type="PANTHER" id="PTHR12654">
    <property type="entry name" value="BILE ACID BETA-GLUCOSIDASE-RELATED"/>
    <property type="match status" value="1"/>
</dbReference>
<dbReference type="InterPro" id="IPR002634">
    <property type="entry name" value="BolA"/>
</dbReference>
<dbReference type="InterPro" id="IPR012341">
    <property type="entry name" value="6hp_glycosidase-like_sf"/>
</dbReference>
<dbReference type="Pfam" id="PF12215">
    <property type="entry name" value="Glyco_hydr_116N"/>
    <property type="match status" value="1"/>
</dbReference>
<feature type="domain" description="Glycosyl-hydrolase family 116 catalytic region" evidence="2">
    <location>
        <begin position="329"/>
        <end position="697"/>
    </location>
</feature>
<dbReference type="InterPro" id="IPR008928">
    <property type="entry name" value="6-hairpin_glycosidase_sf"/>
</dbReference>
<evidence type="ECO:0000313" key="4">
    <source>
        <dbReference type="EMBL" id="ETN69592.1"/>
    </source>
</evidence>
<feature type="domain" description="Glycosyl-hydrolase family 116 N-terminal" evidence="3">
    <location>
        <begin position="26"/>
        <end position="226"/>
    </location>
</feature>
<dbReference type="Proteomes" id="UP000053676">
    <property type="component" value="Unassembled WGS sequence"/>
</dbReference>
<dbReference type="InterPro" id="IPR036065">
    <property type="entry name" value="BolA-like_sf"/>
</dbReference>
<dbReference type="SUPFAM" id="SSF48208">
    <property type="entry name" value="Six-hairpin glycosidases"/>
    <property type="match status" value="1"/>
</dbReference>
<dbReference type="GO" id="GO:0005975">
    <property type="term" value="P:carbohydrate metabolic process"/>
    <property type="evidence" value="ECO:0007669"/>
    <property type="project" value="InterPro"/>
</dbReference>
<evidence type="ECO:0000259" key="3">
    <source>
        <dbReference type="Pfam" id="PF12215"/>
    </source>
</evidence>
<feature type="region of interest" description="Disordered" evidence="1">
    <location>
        <begin position="742"/>
        <end position="769"/>
    </location>
</feature>
<dbReference type="SUPFAM" id="SSF82657">
    <property type="entry name" value="BolA-like"/>
    <property type="match status" value="1"/>
</dbReference>
<dbReference type="EMBL" id="KI669074">
    <property type="protein sequence ID" value="ETN69592.1"/>
    <property type="molecule type" value="Genomic_DNA"/>
</dbReference>
<reference evidence="5" key="1">
    <citation type="journal article" date="2014" name="Nat. Genet.">
        <title>Genome of the human hookworm Necator americanus.</title>
        <authorList>
            <person name="Tang Y.T."/>
            <person name="Gao X."/>
            <person name="Rosa B.A."/>
            <person name="Abubucker S."/>
            <person name="Hallsworth-Pepin K."/>
            <person name="Martin J."/>
            <person name="Tyagi R."/>
            <person name="Heizer E."/>
            <person name="Zhang X."/>
            <person name="Bhonagiri-Palsikar V."/>
            <person name="Minx P."/>
            <person name="Warren W.C."/>
            <person name="Wang Q."/>
            <person name="Zhan B."/>
            <person name="Hotez P.J."/>
            <person name="Sternberg P.W."/>
            <person name="Dougall A."/>
            <person name="Gaze S.T."/>
            <person name="Mulvenna J."/>
            <person name="Sotillo J."/>
            <person name="Ranganathan S."/>
            <person name="Rabelo E.M."/>
            <person name="Wilson R.K."/>
            <person name="Felgner P.L."/>
            <person name="Bethony J."/>
            <person name="Hawdon J.M."/>
            <person name="Gasser R.B."/>
            <person name="Loukas A."/>
            <person name="Mitreva M."/>
        </authorList>
    </citation>
    <scope>NUCLEOTIDE SEQUENCE [LARGE SCALE GENOMIC DNA]</scope>
</reference>
<feature type="compositionally biased region" description="Low complexity" evidence="1">
    <location>
        <begin position="756"/>
        <end position="767"/>
    </location>
</feature>
<keyword evidence="5" id="KW-1185">Reference proteome</keyword>
<evidence type="ECO:0000259" key="2">
    <source>
        <dbReference type="Pfam" id="PF04685"/>
    </source>
</evidence>
<dbReference type="InterPro" id="IPR052566">
    <property type="entry name" value="Non-lysos_glucosylceramidase"/>
</dbReference>
<dbReference type="PANTHER" id="PTHR12654:SF2">
    <property type="entry name" value="NON-LYSOSOMAL GLUCOSYLCERAMIDASE"/>
    <property type="match status" value="1"/>
</dbReference>
<dbReference type="OrthoDB" id="730489at2759"/>